<reference evidence="1" key="1">
    <citation type="submission" date="2022-11" db="EMBL/GenBank/DDBJ databases">
        <authorList>
            <person name="Petersen C."/>
        </authorList>
    </citation>
    <scope>NUCLEOTIDE SEQUENCE</scope>
    <source>
        <strain evidence="1">IBT 19713</strain>
    </source>
</reference>
<dbReference type="PANTHER" id="PTHR42085">
    <property type="entry name" value="F-BOX DOMAIN-CONTAINING PROTEIN"/>
    <property type="match status" value="1"/>
</dbReference>
<proteinExistence type="predicted"/>
<reference evidence="1" key="2">
    <citation type="journal article" date="2023" name="IMA Fungus">
        <title>Comparative genomic study of the Penicillium genus elucidates a diverse pangenome and 15 lateral gene transfer events.</title>
        <authorList>
            <person name="Petersen C."/>
            <person name="Sorensen T."/>
            <person name="Nielsen M.R."/>
            <person name="Sondergaard T.E."/>
            <person name="Sorensen J.L."/>
            <person name="Fitzpatrick D.A."/>
            <person name="Frisvad J.C."/>
            <person name="Nielsen K.L."/>
        </authorList>
    </citation>
    <scope>NUCLEOTIDE SEQUENCE</scope>
    <source>
        <strain evidence="1">IBT 19713</strain>
    </source>
</reference>
<dbReference type="AlphaFoldDB" id="A0A9W9P990"/>
<evidence type="ECO:0000313" key="2">
    <source>
        <dbReference type="Proteomes" id="UP001150941"/>
    </source>
</evidence>
<dbReference type="GeneID" id="83200137"/>
<name>A0A9W9P990_9EURO</name>
<dbReference type="RefSeq" id="XP_058331837.1">
    <property type="nucleotide sequence ID" value="XM_058472834.1"/>
</dbReference>
<dbReference type="Proteomes" id="UP001150941">
    <property type="component" value="Unassembled WGS sequence"/>
</dbReference>
<dbReference type="InterPro" id="IPR038883">
    <property type="entry name" value="AN11006-like"/>
</dbReference>
<organism evidence="1 2">
    <name type="scientific">Penicillium chermesinum</name>
    <dbReference type="NCBI Taxonomy" id="63820"/>
    <lineage>
        <taxon>Eukaryota</taxon>
        <taxon>Fungi</taxon>
        <taxon>Dikarya</taxon>
        <taxon>Ascomycota</taxon>
        <taxon>Pezizomycotina</taxon>
        <taxon>Eurotiomycetes</taxon>
        <taxon>Eurotiomycetidae</taxon>
        <taxon>Eurotiales</taxon>
        <taxon>Aspergillaceae</taxon>
        <taxon>Penicillium</taxon>
    </lineage>
</organism>
<sequence>MSASPSIKPSQLLRLPAELRLKIYEYALAVPNEYMDKPLMVVHDRGDVSTVRGRYRALSMCPSWVGEDGTTGRLLQVNHQIHDEAEEYLYSQHTLFFRNSFDLDRLTSFLDMLSPTALSRIRSVGFEVLLFVHAQEGVPKRSFRQYARARDLLARRLPRWRTVLLYFDPRFYYPPAAVGGRELAARGVLQLAKMFGEVGNLDVTFCPLPDRHHRLVEEAQQVLWRSRSPGPYEPMALAGSSGAKIGGSMGDSVRCSHGLCL</sequence>
<comment type="caution">
    <text evidence="1">The sequence shown here is derived from an EMBL/GenBank/DDBJ whole genome shotgun (WGS) entry which is preliminary data.</text>
</comment>
<gene>
    <name evidence="1" type="ORF">N7468_003537</name>
</gene>
<dbReference type="PANTHER" id="PTHR42085:SF2">
    <property type="entry name" value="F-BOX DOMAIN-CONTAINING PROTEIN"/>
    <property type="match status" value="1"/>
</dbReference>
<protein>
    <submittedName>
        <fullName evidence="1">Uncharacterized protein</fullName>
    </submittedName>
</protein>
<evidence type="ECO:0000313" key="1">
    <source>
        <dbReference type="EMBL" id="KAJ5238918.1"/>
    </source>
</evidence>
<dbReference type="OrthoDB" id="5413827at2759"/>
<keyword evidence="2" id="KW-1185">Reference proteome</keyword>
<accession>A0A9W9P990</accession>
<dbReference type="EMBL" id="JAPQKS010000003">
    <property type="protein sequence ID" value="KAJ5238918.1"/>
    <property type="molecule type" value="Genomic_DNA"/>
</dbReference>